<reference evidence="1 2" key="1">
    <citation type="journal article" date="2011" name="Proc. Natl. Acad. Sci. U.S.A.">
        <title>Evolutionary erosion of yeast sex chromosomes by mating-type switching accidents.</title>
        <authorList>
            <person name="Gordon J.L."/>
            <person name="Armisen D."/>
            <person name="Proux-Wera E."/>
            <person name="Oheigeartaigh S.S."/>
            <person name="Byrne K.P."/>
            <person name="Wolfe K.H."/>
        </authorList>
    </citation>
    <scope>NUCLEOTIDE SEQUENCE [LARGE SCALE GENOMIC DNA]</scope>
    <source>
        <strain evidence="2">ATCC 24235 / CBS 4417 / NBRC 1672 / NRRL Y-8282 / UCD 70-5</strain>
    </source>
</reference>
<protein>
    <submittedName>
        <fullName evidence="1">Uncharacterized protein</fullName>
    </submittedName>
</protein>
<dbReference type="SUPFAM" id="SSF160683">
    <property type="entry name" value="YNR034W-A-like"/>
    <property type="match status" value="1"/>
</dbReference>
<dbReference type="KEGG" id="tpf:TPHA_0M01880"/>
<dbReference type="GeneID" id="11531828"/>
<dbReference type="Pfam" id="PF11503">
    <property type="entry name" value="YNR034W-A-like"/>
    <property type="match status" value="1"/>
</dbReference>
<dbReference type="AlphaFoldDB" id="G8C0P8"/>
<dbReference type="EMBL" id="HE612868">
    <property type="protein sequence ID" value="CCE65763.1"/>
    <property type="molecule type" value="Genomic_DNA"/>
</dbReference>
<proteinExistence type="predicted"/>
<organism evidence="1 2">
    <name type="scientific">Tetrapisispora phaffii (strain ATCC 24235 / CBS 4417 / NBRC 1672 / NRRL Y-8282 / UCD 70-5)</name>
    <name type="common">Yeast</name>
    <name type="synonym">Fabospora phaffii</name>
    <dbReference type="NCBI Taxonomy" id="1071381"/>
    <lineage>
        <taxon>Eukaryota</taxon>
        <taxon>Fungi</taxon>
        <taxon>Dikarya</taxon>
        <taxon>Ascomycota</taxon>
        <taxon>Saccharomycotina</taxon>
        <taxon>Saccharomycetes</taxon>
        <taxon>Saccharomycetales</taxon>
        <taxon>Saccharomycetaceae</taxon>
        <taxon>Tetrapisispora</taxon>
    </lineage>
</organism>
<keyword evidence="2" id="KW-1185">Reference proteome</keyword>
<dbReference type="Gene3D" id="3.40.1840.10">
    <property type="entry name" value="YNR034W-A-like"/>
    <property type="match status" value="1"/>
</dbReference>
<dbReference type="InterPro" id="IPR035098">
    <property type="entry name" value="YNR034W-A/EGO2_sf"/>
</dbReference>
<dbReference type="InterPro" id="IPR021591">
    <property type="entry name" value="YNR034W-A/EGO2"/>
</dbReference>
<sequence>METSRNKLQQLPHVVGTLTFDENNNVVTVTGIASDRILDIDSISKVELDSEGFGLVQINNLICNIYRQDNNTVVIYQDKNN</sequence>
<evidence type="ECO:0000313" key="2">
    <source>
        <dbReference type="Proteomes" id="UP000005666"/>
    </source>
</evidence>
<dbReference type="Proteomes" id="UP000005666">
    <property type="component" value="Chromosome 13"/>
</dbReference>
<dbReference type="OMA" id="ICNIYRQ"/>
<accession>G8C0P8</accession>
<gene>
    <name evidence="1" type="primary">TPHA0M01880</name>
    <name evidence="1" type="ordered locus">TPHA_0M01880</name>
</gene>
<name>G8C0P8_TETPH</name>
<dbReference type="OrthoDB" id="4057220at2759"/>
<dbReference type="eggNOG" id="ENOG502SDQE">
    <property type="taxonomic scope" value="Eukaryota"/>
</dbReference>
<dbReference type="RefSeq" id="XP_003688197.1">
    <property type="nucleotide sequence ID" value="XM_003688149.1"/>
</dbReference>
<evidence type="ECO:0000313" key="1">
    <source>
        <dbReference type="EMBL" id="CCE65763.1"/>
    </source>
</evidence>
<dbReference type="HOGENOM" id="CLU_173479_2_0_1"/>